<dbReference type="Proteomes" id="UP001516351">
    <property type="component" value="Unassembled WGS sequence"/>
</dbReference>
<proteinExistence type="predicted"/>
<dbReference type="CDD" id="cd01392">
    <property type="entry name" value="HTH_LacI"/>
    <property type="match status" value="1"/>
</dbReference>
<keyword evidence="2" id="KW-0805">Transcription regulation</keyword>
<dbReference type="InterPro" id="IPR028082">
    <property type="entry name" value="Peripla_BP_I"/>
</dbReference>
<dbReference type="Pfam" id="PF13377">
    <property type="entry name" value="Peripla_BP_3"/>
    <property type="match status" value="1"/>
</dbReference>
<feature type="domain" description="HTH lacI-type" evidence="5">
    <location>
        <begin position="10"/>
        <end position="64"/>
    </location>
</feature>
<evidence type="ECO:0000256" key="1">
    <source>
        <dbReference type="ARBA" id="ARBA00022491"/>
    </source>
</evidence>
<keyword evidence="3 6" id="KW-0238">DNA-binding</keyword>
<evidence type="ECO:0000259" key="5">
    <source>
        <dbReference type="PROSITE" id="PS50932"/>
    </source>
</evidence>
<keyword evidence="1" id="KW-0678">Repressor</keyword>
<organism evidence="6 7">
    <name type="scientific">Asaia spathodeae</name>
    <dbReference type="NCBI Taxonomy" id="657016"/>
    <lineage>
        <taxon>Bacteria</taxon>
        <taxon>Pseudomonadati</taxon>
        <taxon>Pseudomonadota</taxon>
        <taxon>Alphaproteobacteria</taxon>
        <taxon>Acetobacterales</taxon>
        <taxon>Acetobacteraceae</taxon>
        <taxon>Asaia</taxon>
    </lineage>
</organism>
<dbReference type="SUPFAM" id="SSF47413">
    <property type="entry name" value="lambda repressor-like DNA-binding domains"/>
    <property type="match status" value="1"/>
</dbReference>
<protein>
    <submittedName>
        <fullName evidence="6">LacI family DNA-binding transcriptional regulator</fullName>
    </submittedName>
</protein>
<dbReference type="PANTHER" id="PTHR30146:SF148">
    <property type="entry name" value="HTH-TYPE TRANSCRIPTIONAL REPRESSOR PURR-RELATED"/>
    <property type="match status" value="1"/>
</dbReference>
<dbReference type="PANTHER" id="PTHR30146">
    <property type="entry name" value="LACI-RELATED TRANSCRIPTIONAL REPRESSOR"/>
    <property type="match status" value="1"/>
</dbReference>
<reference evidence="6 7" key="1">
    <citation type="submission" date="2020-06" db="EMBL/GenBank/DDBJ databases">
        <title>Synonyms of Asaia species.</title>
        <authorList>
            <person name="Sombolestani A."/>
        </authorList>
    </citation>
    <scope>NUCLEOTIDE SEQUENCE [LARGE SCALE GENOMIC DNA]</scope>
    <source>
        <strain evidence="6 7">LMG 27047</strain>
    </source>
</reference>
<dbReference type="Gene3D" id="1.10.260.40">
    <property type="entry name" value="lambda repressor-like DNA-binding domains"/>
    <property type="match status" value="1"/>
</dbReference>
<keyword evidence="4" id="KW-0804">Transcription</keyword>
<accession>A0ABX2P7V4</accession>
<evidence type="ECO:0000313" key="6">
    <source>
        <dbReference type="EMBL" id="NVN47592.1"/>
    </source>
</evidence>
<dbReference type="Pfam" id="PF00356">
    <property type="entry name" value="LacI"/>
    <property type="match status" value="1"/>
</dbReference>
<evidence type="ECO:0000313" key="7">
    <source>
        <dbReference type="Proteomes" id="UP001516351"/>
    </source>
</evidence>
<sequence>MKKPVPPSAVSLLAVAKEAGVSRATASLVLRNSPLVAEPTRERVKEAMERLGYIYNRGAANLRQNRTGTIGLVLSNIANPFFSALTAGVEQANDMSESICLITNTEESPEKQSRQIRRLREHNVDGLIICPAIGSDHRLLDELARLGLPYVQVLREIADGRGDVVTADYASGIEQAMAHLVETDRRRIVFIGSMEMHSAALARLNGYATALERLGLKPMPVIAGTRDNRYDEEALDRLFSSGDPPDAAICYNDMIALSLYHYLGRRGMVAGSDFAVIGMDDLPQAAAAFPSLTTIATMPHRIGTVAAGLLQQRLARPERASERHVITPELILRDSTRGFPGVGR</sequence>
<dbReference type="GO" id="GO:0003677">
    <property type="term" value="F:DNA binding"/>
    <property type="evidence" value="ECO:0007669"/>
    <property type="project" value="UniProtKB-KW"/>
</dbReference>
<dbReference type="InterPro" id="IPR000843">
    <property type="entry name" value="HTH_LacI"/>
</dbReference>
<dbReference type="InterPro" id="IPR046335">
    <property type="entry name" value="LacI/GalR-like_sensor"/>
</dbReference>
<evidence type="ECO:0000256" key="3">
    <source>
        <dbReference type="ARBA" id="ARBA00023125"/>
    </source>
</evidence>
<gene>
    <name evidence="6" type="ORF">HW542_12355</name>
</gene>
<keyword evidence="7" id="KW-1185">Reference proteome</keyword>
<dbReference type="PROSITE" id="PS50932">
    <property type="entry name" value="HTH_LACI_2"/>
    <property type="match status" value="1"/>
</dbReference>
<dbReference type="Gene3D" id="3.40.50.2300">
    <property type="match status" value="2"/>
</dbReference>
<dbReference type="InterPro" id="IPR010982">
    <property type="entry name" value="Lambda_DNA-bd_dom_sf"/>
</dbReference>
<dbReference type="SMART" id="SM00354">
    <property type="entry name" value="HTH_LACI"/>
    <property type="match status" value="1"/>
</dbReference>
<evidence type="ECO:0000256" key="4">
    <source>
        <dbReference type="ARBA" id="ARBA00023163"/>
    </source>
</evidence>
<dbReference type="RefSeq" id="WP_267311873.1">
    <property type="nucleotide sequence ID" value="NZ_JABXXV010000006.1"/>
</dbReference>
<comment type="caution">
    <text evidence="6">The sequence shown here is derived from an EMBL/GenBank/DDBJ whole genome shotgun (WGS) entry which is preliminary data.</text>
</comment>
<name>A0ABX2P7V4_9PROT</name>
<dbReference type="SUPFAM" id="SSF53822">
    <property type="entry name" value="Periplasmic binding protein-like I"/>
    <property type="match status" value="1"/>
</dbReference>
<dbReference type="EMBL" id="JABXXV010000006">
    <property type="protein sequence ID" value="NVN47592.1"/>
    <property type="molecule type" value="Genomic_DNA"/>
</dbReference>
<evidence type="ECO:0000256" key="2">
    <source>
        <dbReference type="ARBA" id="ARBA00023015"/>
    </source>
</evidence>